<comment type="caution">
    <text evidence="1">The sequence shown here is derived from an EMBL/GenBank/DDBJ whole genome shotgun (WGS) entry which is preliminary data.</text>
</comment>
<evidence type="ECO:0000313" key="2">
    <source>
        <dbReference type="Proteomes" id="UP000827092"/>
    </source>
</evidence>
<organism evidence="1 2">
    <name type="scientific">Oedothorax gibbosus</name>
    <dbReference type="NCBI Taxonomy" id="931172"/>
    <lineage>
        <taxon>Eukaryota</taxon>
        <taxon>Metazoa</taxon>
        <taxon>Ecdysozoa</taxon>
        <taxon>Arthropoda</taxon>
        <taxon>Chelicerata</taxon>
        <taxon>Arachnida</taxon>
        <taxon>Araneae</taxon>
        <taxon>Araneomorphae</taxon>
        <taxon>Entelegynae</taxon>
        <taxon>Araneoidea</taxon>
        <taxon>Linyphiidae</taxon>
        <taxon>Erigoninae</taxon>
        <taxon>Oedothorax</taxon>
    </lineage>
</organism>
<dbReference type="EMBL" id="JAFNEN010000076">
    <property type="protein sequence ID" value="KAG8195916.1"/>
    <property type="molecule type" value="Genomic_DNA"/>
</dbReference>
<dbReference type="AlphaFoldDB" id="A0AAV6VJT9"/>
<reference evidence="1 2" key="1">
    <citation type="journal article" date="2022" name="Nat. Ecol. Evol.">
        <title>A masculinizing supergene underlies an exaggerated male reproductive morph in a spider.</title>
        <authorList>
            <person name="Hendrickx F."/>
            <person name="De Corte Z."/>
            <person name="Sonet G."/>
            <person name="Van Belleghem S.M."/>
            <person name="Kostlbacher S."/>
            <person name="Vangestel C."/>
        </authorList>
    </citation>
    <scope>NUCLEOTIDE SEQUENCE [LARGE SCALE GENOMIC DNA]</scope>
    <source>
        <strain evidence="1">W744_W776</strain>
    </source>
</reference>
<sequence>MMMSAELEAIGIAQHLTTLHLLGTPLNMRRYLQDVRSASGIRDRVSDADCCLRTDSERRCDWKYANWQVNSATRHLSFKIVNEDEGGWRNLDVFGEI</sequence>
<keyword evidence="2" id="KW-1185">Reference proteome</keyword>
<proteinExistence type="predicted"/>
<accession>A0AAV6VJT9</accession>
<evidence type="ECO:0000313" key="1">
    <source>
        <dbReference type="EMBL" id="KAG8195916.1"/>
    </source>
</evidence>
<dbReference type="Proteomes" id="UP000827092">
    <property type="component" value="Unassembled WGS sequence"/>
</dbReference>
<protein>
    <submittedName>
        <fullName evidence="1">Uncharacterized protein</fullName>
    </submittedName>
</protein>
<name>A0AAV6VJT9_9ARAC</name>
<gene>
    <name evidence="1" type="ORF">JTE90_001150</name>
</gene>